<dbReference type="InterPro" id="IPR013103">
    <property type="entry name" value="RVT_2"/>
</dbReference>
<sequence length="62" mass="6819">MMEQLGTDTAFLKNTLVETVYMEAISGAKNAEGMICKLNKAIYGLKQVASAWNKTIHHVFSA</sequence>
<evidence type="ECO:0000313" key="3">
    <source>
        <dbReference type="Proteomes" id="UP001162060"/>
    </source>
</evidence>
<dbReference type="Proteomes" id="UP001162060">
    <property type="component" value="Unassembled WGS sequence"/>
</dbReference>
<proteinExistence type="predicted"/>
<protein>
    <recommendedName>
        <fullName evidence="1">Reverse transcriptase Ty1/copia-type domain-containing protein</fullName>
    </recommendedName>
</protein>
<evidence type="ECO:0000313" key="2">
    <source>
        <dbReference type="EMBL" id="CAK7929335.1"/>
    </source>
</evidence>
<gene>
    <name evidence="2" type="ORF">PM001_LOCUS14485</name>
</gene>
<name>A0AAV1U3U2_9STRA</name>
<dbReference type="AlphaFoldDB" id="A0AAV1U3U2"/>
<dbReference type="EMBL" id="CAKLBY020000153">
    <property type="protein sequence ID" value="CAK7929335.1"/>
    <property type="molecule type" value="Genomic_DNA"/>
</dbReference>
<organism evidence="2 3">
    <name type="scientific">Peronospora matthiolae</name>
    <dbReference type="NCBI Taxonomy" id="2874970"/>
    <lineage>
        <taxon>Eukaryota</taxon>
        <taxon>Sar</taxon>
        <taxon>Stramenopiles</taxon>
        <taxon>Oomycota</taxon>
        <taxon>Peronosporomycetes</taxon>
        <taxon>Peronosporales</taxon>
        <taxon>Peronosporaceae</taxon>
        <taxon>Peronospora</taxon>
    </lineage>
</organism>
<feature type="domain" description="Reverse transcriptase Ty1/copia-type" evidence="1">
    <location>
        <begin position="2"/>
        <end position="60"/>
    </location>
</feature>
<comment type="caution">
    <text evidence="2">The sequence shown here is derived from an EMBL/GenBank/DDBJ whole genome shotgun (WGS) entry which is preliminary data.</text>
</comment>
<evidence type="ECO:0000259" key="1">
    <source>
        <dbReference type="Pfam" id="PF07727"/>
    </source>
</evidence>
<accession>A0AAV1U3U2</accession>
<reference evidence="2" key="1">
    <citation type="submission" date="2024-01" db="EMBL/GenBank/DDBJ databases">
        <authorList>
            <person name="Webb A."/>
        </authorList>
    </citation>
    <scope>NUCLEOTIDE SEQUENCE</scope>
    <source>
        <strain evidence="2">Pm1</strain>
    </source>
</reference>
<dbReference type="Pfam" id="PF07727">
    <property type="entry name" value="RVT_2"/>
    <property type="match status" value="1"/>
</dbReference>